<keyword evidence="2" id="KW-1185">Reference proteome</keyword>
<accession>A0ABQ3V5K8</accession>
<name>A0ABQ3V5K8_9CHLR</name>
<dbReference type="EMBL" id="BNJG01000005">
    <property type="protein sequence ID" value="GHO60449.1"/>
    <property type="molecule type" value="Genomic_DNA"/>
</dbReference>
<evidence type="ECO:0000313" key="2">
    <source>
        <dbReference type="Proteomes" id="UP000654345"/>
    </source>
</evidence>
<gene>
    <name evidence="1" type="ORF">KSB_89240</name>
</gene>
<organism evidence="1 2">
    <name type="scientific">Ktedonobacter robiniae</name>
    <dbReference type="NCBI Taxonomy" id="2778365"/>
    <lineage>
        <taxon>Bacteria</taxon>
        <taxon>Bacillati</taxon>
        <taxon>Chloroflexota</taxon>
        <taxon>Ktedonobacteria</taxon>
        <taxon>Ktedonobacterales</taxon>
        <taxon>Ktedonobacteraceae</taxon>
        <taxon>Ktedonobacter</taxon>
    </lineage>
</organism>
<protein>
    <submittedName>
        <fullName evidence="1">Uncharacterized protein</fullName>
    </submittedName>
</protein>
<reference evidence="1 2" key="1">
    <citation type="journal article" date="2021" name="Int. J. Syst. Evol. Microbiol.">
        <title>Reticulibacter mediterranei gen. nov., sp. nov., within the new family Reticulibacteraceae fam. nov., and Ktedonospora formicarum gen. nov., sp. nov., Ktedonobacter robiniae sp. nov., Dictyobacter formicarum sp. nov. and Dictyobacter arantiisoli sp. nov., belonging to the class Ktedonobacteria.</title>
        <authorList>
            <person name="Yabe S."/>
            <person name="Zheng Y."/>
            <person name="Wang C.M."/>
            <person name="Sakai Y."/>
            <person name="Abe K."/>
            <person name="Yokota A."/>
            <person name="Donadio S."/>
            <person name="Cavaletti L."/>
            <person name="Monciardini P."/>
        </authorList>
    </citation>
    <scope>NUCLEOTIDE SEQUENCE [LARGE SCALE GENOMIC DNA]</scope>
    <source>
        <strain evidence="1 2">SOSP1-30</strain>
    </source>
</reference>
<comment type="caution">
    <text evidence="1">The sequence shown here is derived from an EMBL/GenBank/DDBJ whole genome shotgun (WGS) entry which is preliminary data.</text>
</comment>
<proteinExistence type="predicted"/>
<evidence type="ECO:0000313" key="1">
    <source>
        <dbReference type="EMBL" id="GHO60449.1"/>
    </source>
</evidence>
<dbReference type="RefSeq" id="WP_201376564.1">
    <property type="nucleotide sequence ID" value="NZ_BNJG01000005.1"/>
</dbReference>
<sequence>MGSRSANDSPHLSATVAGTFTMAEDLVVTRMGYGAMQLAGQHTGCAVAEPFTLSSYSTNPLLARAEGTPVLANTVKS</sequence>
<dbReference type="Proteomes" id="UP000654345">
    <property type="component" value="Unassembled WGS sequence"/>
</dbReference>